<reference evidence="1 2" key="1">
    <citation type="submission" date="2024-04" db="EMBL/GenBank/DDBJ databases">
        <authorList>
            <consortium name="Genoscope - CEA"/>
            <person name="William W."/>
        </authorList>
    </citation>
    <scope>NUCLEOTIDE SEQUENCE [LARGE SCALE GENOMIC DNA]</scope>
</reference>
<dbReference type="InterPro" id="IPR011989">
    <property type="entry name" value="ARM-like"/>
</dbReference>
<name>A0AAV2I0Z5_LYMST</name>
<gene>
    <name evidence="1" type="ORF">GSLYS_00013418001</name>
</gene>
<dbReference type="AlphaFoldDB" id="A0AAV2I0Z5"/>
<dbReference type="Proteomes" id="UP001497497">
    <property type="component" value="Unassembled WGS sequence"/>
</dbReference>
<comment type="caution">
    <text evidence="1">The sequence shown here is derived from an EMBL/GenBank/DDBJ whole genome shotgun (WGS) entry which is preliminary data.</text>
</comment>
<dbReference type="Gene3D" id="1.25.10.10">
    <property type="entry name" value="Leucine-rich Repeat Variant"/>
    <property type="match status" value="1"/>
</dbReference>
<proteinExistence type="predicted"/>
<organism evidence="1 2">
    <name type="scientific">Lymnaea stagnalis</name>
    <name type="common">Great pond snail</name>
    <name type="synonym">Helix stagnalis</name>
    <dbReference type="NCBI Taxonomy" id="6523"/>
    <lineage>
        <taxon>Eukaryota</taxon>
        <taxon>Metazoa</taxon>
        <taxon>Spiralia</taxon>
        <taxon>Lophotrochozoa</taxon>
        <taxon>Mollusca</taxon>
        <taxon>Gastropoda</taxon>
        <taxon>Heterobranchia</taxon>
        <taxon>Euthyneura</taxon>
        <taxon>Panpulmonata</taxon>
        <taxon>Hygrophila</taxon>
        <taxon>Lymnaeoidea</taxon>
        <taxon>Lymnaeidae</taxon>
        <taxon>Lymnaea</taxon>
    </lineage>
</organism>
<keyword evidence="2" id="KW-1185">Reference proteome</keyword>
<protein>
    <submittedName>
        <fullName evidence="1">Uncharacterized protein</fullName>
    </submittedName>
</protein>
<evidence type="ECO:0000313" key="1">
    <source>
        <dbReference type="EMBL" id="CAL1539685.1"/>
    </source>
</evidence>
<dbReference type="EMBL" id="CAXITT010000351">
    <property type="protein sequence ID" value="CAL1539685.1"/>
    <property type="molecule type" value="Genomic_DNA"/>
</dbReference>
<dbReference type="InterPro" id="IPR016024">
    <property type="entry name" value="ARM-type_fold"/>
</dbReference>
<dbReference type="SUPFAM" id="SSF48371">
    <property type="entry name" value="ARM repeat"/>
    <property type="match status" value="1"/>
</dbReference>
<evidence type="ECO:0000313" key="2">
    <source>
        <dbReference type="Proteomes" id="UP001497497"/>
    </source>
</evidence>
<sequence>MGAIRSRLQKSAREESLITSRQLAFMEELSKSVLNKVTVKDRDEITKTISTMVANPEQALLLKQSGALRLLLQLSTEYSTDPHTQRLREDATGLLQHVALCRYDETRPKDVYGYDIFRMLNCLRLFCFHECERELDDGAIKFTCATKYTCMKAFRELNLFVQDKVQMKAFCKLCGVDALAMLMVTRQQALGISCDPENSFIVNICNIFSQLFEQTKELSPTKQMLVDELRSTVLSTPGVLSTWRMFLETDNKNLKFALVKLINSLVVWGAESNARLLAKEGFIQVLIQQIMEEKTTWNLTFPAIKNIMVFNPPSINDACETEGFIQFLFNQFLLHSTSDINLDHLNNLNFILLVLIDRIAVSEKLFAILQRSGLLWLWQHQLESNSPELQNKAFYILIKVCKHRGPLMAAMGLMQSIEQFKHSSAMAMVEEHYHLVIYLRSMATMEQEVNKEDMIRGG</sequence>
<accession>A0AAV2I0Z5</accession>